<organism evidence="7 8">
    <name type="scientific">Candida verbasci</name>
    <dbReference type="NCBI Taxonomy" id="1227364"/>
    <lineage>
        <taxon>Eukaryota</taxon>
        <taxon>Fungi</taxon>
        <taxon>Dikarya</taxon>
        <taxon>Ascomycota</taxon>
        <taxon>Saccharomycotina</taxon>
        <taxon>Pichiomycetes</taxon>
        <taxon>Debaryomycetaceae</taxon>
        <taxon>Candida/Lodderomyces clade</taxon>
        <taxon>Candida</taxon>
    </lineage>
</organism>
<evidence type="ECO:0000313" key="7">
    <source>
        <dbReference type="EMBL" id="CAI5758684.1"/>
    </source>
</evidence>
<feature type="region of interest" description="Disordered" evidence="5">
    <location>
        <begin position="359"/>
        <end position="384"/>
    </location>
</feature>
<dbReference type="NCBIfam" id="TIGR03317">
    <property type="entry name" value="ygfZ_signature"/>
    <property type="match status" value="1"/>
</dbReference>
<dbReference type="SUPFAM" id="SSF103025">
    <property type="entry name" value="Folate-binding domain"/>
    <property type="match status" value="1"/>
</dbReference>
<dbReference type="InterPro" id="IPR027266">
    <property type="entry name" value="TrmE/GcvT-like"/>
</dbReference>
<dbReference type="PANTHER" id="PTHR22602">
    <property type="entry name" value="TRANSFERASE CAF17, MITOCHONDRIAL-RELATED"/>
    <property type="match status" value="1"/>
</dbReference>
<dbReference type="InterPro" id="IPR017703">
    <property type="entry name" value="YgfZ/GCV_T_CS"/>
</dbReference>
<dbReference type="Proteomes" id="UP001152885">
    <property type="component" value="Unassembled WGS sequence"/>
</dbReference>
<dbReference type="OrthoDB" id="191995at2759"/>
<dbReference type="InterPro" id="IPR045179">
    <property type="entry name" value="YgfZ/GcvT"/>
</dbReference>
<gene>
    <name evidence="7" type="ORF">CANVERA_P3196</name>
</gene>
<sequence>MFSQVGIAKINKSLIRIRGQDATKFLNGLLTSRLLPNIVKKKQHTISESENRHADLQNIIDIHKNYGSMHEDIYDPDNIITVSRDGINSMILNSKGRVVTDCFLYSNPLHNYNNEFEKELQEPNYLLEIDSYNVSKLLMMLKLHKLSAEVDIKQDPELHSYYYYNDTEKFDNWLENIQHEYFKTMNPIDALQSSNSFIKNEILFNKNYARHIIGFAIDNRIPNFGIKIITDKKVGEGQDGIPLSDLFSEKFKGQFKTNEISEANVTERRFQNGLFEIRDVSKVKDVSLLPFECNLDYINGLSLDKGCYVGQELTIRTFNNGIIRKRIFPIQFFKLGDADTVDIKNVPAGMLPKLDVTPLQEPEEKQEESTQSAPSPFGSSKTVRKRNHSYGRILSIENKLGLALFSISDIEKNPIYKVQVPSLDDKSKYIGVEVMIPDWWPN</sequence>
<evidence type="ECO:0000256" key="5">
    <source>
        <dbReference type="SAM" id="MobiDB-lite"/>
    </source>
</evidence>
<reference evidence="7" key="1">
    <citation type="submission" date="2022-12" db="EMBL/GenBank/DDBJ databases">
        <authorList>
            <person name="Brejova B."/>
        </authorList>
    </citation>
    <scope>NUCLEOTIDE SEQUENCE</scope>
</reference>
<dbReference type="EMBL" id="CANTUO010000003">
    <property type="protein sequence ID" value="CAI5758684.1"/>
    <property type="molecule type" value="Genomic_DNA"/>
</dbReference>
<evidence type="ECO:0000256" key="1">
    <source>
        <dbReference type="ARBA" id="ARBA00004305"/>
    </source>
</evidence>
<evidence type="ECO:0000256" key="4">
    <source>
        <dbReference type="ARBA" id="ARBA00093447"/>
    </source>
</evidence>
<protein>
    <recommendedName>
        <fullName evidence="6">CAF17 C-terminal domain-containing protein</fullName>
    </recommendedName>
</protein>
<dbReference type="GO" id="GO:0016226">
    <property type="term" value="P:iron-sulfur cluster assembly"/>
    <property type="evidence" value="ECO:0007669"/>
    <property type="project" value="TreeGrafter"/>
</dbReference>
<proteinExistence type="inferred from homology"/>
<dbReference type="PANTHER" id="PTHR22602:SF0">
    <property type="entry name" value="TRANSFERASE CAF17, MITOCHONDRIAL-RELATED"/>
    <property type="match status" value="1"/>
</dbReference>
<comment type="subcellular location">
    <subcellularLocation>
        <location evidence="1">Mitochondrion matrix</location>
    </subcellularLocation>
</comment>
<evidence type="ECO:0000313" key="8">
    <source>
        <dbReference type="Proteomes" id="UP001152885"/>
    </source>
</evidence>
<keyword evidence="8" id="KW-1185">Reference proteome</keyword>
<accession>A0A9W4XH74</accession>
<keyword evidence="3" id="KW-0496">Mitochondrion</keyword>
<dbReference type="Pfam" id="PF25455">
    <property type="entry name" value="Beta-barrel_CAF17_C"/>
    <property type="match status" value="1"/>
</dbReference>
<evidence type="ECO:0000256" key="2">
    <source>
        <dbReference type="ARBA" id="ARBA00022946"/>
    </source>
</evidence>
<name>A0A9W4XH74_9ASCO</name>
<dbReference type="Gene3D" id="3.30.1360.120">
    <property type="entry name" value="Probable tRNA modification gtpase trme, domain 1"/>
    <property type="match status" value="1"/>
</dbReference>
<dbReference type="InterPro" id="IPR057460">
    <property type="entry name" value="CAF17_C"/>
</dbReference>
<keyword evidence="2" id="KW-0809">Transit peptide</keyword>
<dbReference type="AlphaFoldDB" id="A0A9W4XH74"/>
<comment type="caution">
    <text evidence="7">The sequence shown here is derived from an EMBL/GenBank/DDBJ whole genome shotgun (WGS) entry which is preliminary data.</text>
</comment>
<feature type="compositionally biased region" description="Polar residues" evidence="5">
    <location>
        <begin position="369"/>
        <end position="381"/>
    </location>
</feature>
<feature type="domain" description="CAF17 C-terminal" evidence="6">
    <location>
        <begin position="324"/>
        <end position="441"/>
    </location>
</feature>
<dbReference type="Gene3D" id="2.40.30.160">
    <property type="match status" value="1"/>
</dbReference>
<evidence type="ECO:0000256" key="3">
    <source>
        <dbReference type="ARBA" id="ARBA00023128"/>
    </source>
</evidence>
<comment type="similarity">
    <text evidence="4">Belongs to the GcvT family. CAF17/IBA57 subfamily.</text>
</comment>
<dbReference type="GO" id="GO:0005759">
    <property type="term" value="C:mitochondrial matrix"/>
    <property type="evidence" value="ECO:0007669"/>
    <property type="project" value="UniProtKB-SubCell"/>
</dbReference>
<evidence type="ECO:0000259" key="6">
    <source>
        <dbReference type="Pfam" id="PF25455"/>
    </source>
</evidence>